<dbReference type="Gene3D" id="2.70.150.10">
    <property type="entry name" value="Calcium-transporting ATPase, cytoplasmic transduction domain A"/>
    <property type="match status" value="1"/>
</dbReference>
<dbReference type="InterPro" id="IPR023299">
    <property type="entry name" value="ATPase_P-typ_cyto_dom_N"/>
</dbReference>
<evidence type="ECO:0000256" key="6">
    <source>
        <dbReference type="ARBA" id="ARBA00022692"/>
    </source>
</evidence>
<evidence type="ECO:0000256" key="9">
    <source>
        <dbReference type="ARBA" id="ARBA00022967"/>
    </source>
</evidence>
<dbReference type="GO" id="GO:0043682">
    <property type="term" value="F:P-type divalent copper transporter activity"/>
    <property type="evidence" value="ECO:0007669"/>
    <property type="project" value="TreeGrafter"/>
</dbReference>
<evidence type="ECO:0000256" key="10">
    <source>
        <dbReference type="ARBA" id="ARBA00022989"/>
    </source>
</evidence>
<dbReference type="eggNOG" id="COG2217">
    <property type="taxonomic scope" value="Bacteria"/>
</dbReference>
<dbReference type="GO" id="GO:0055070">
    <property type="term" value="P:copper ion homeostasis"/>
    <property type="evidence" value="ECO:0007669"/>
    <property type="project" value="TreeGrafter"/>
</dbReference>
<dbReference type="PRINTS" id="PR00119">
    <property type="entry name" value="CATATPASE"/>
</dbReference>
<feature type="domain" description="HMA" evidence="14">
    <location>
        <begin position="89"/>
        <end position="155"/>
    </location>
</feature>
<dbReference type="PANTHER" id="PTHR43520:SF5">
    <property type="entry name" value="CATION-TRANSPORTING P-TYPE ATPASE-RELATED"/>
    <property type="match status" value="1"/>
</dbReference>
<comment type="similarity">
    <text evidence="2">Belongs to the cation transport ATPase (P-type) (TC 3.A.3) family. Type IB subfamily.</text>
</comment>
<evidence type="ECO:0000256" key="8">
    <source>
        <dbReference type="ARBA" id="ARBA00022842"/>
    </source>
</evidence>
<dbReference type="RefSeq" id="WP_013409446.1">
    <property type="nucleotide sequence ID" value="NC_014655.1"/>
</dbReference>
<dbReference type="PROSITE" id="PS50846">
    <property type="entry name" value="HMA_2"/>
    <property type="match status" value="1"/>
</dbReference>
<name>E4RQX1_LEAB4</name>
<dbReference type="CDD" id="cd00371">
    <property type="entry name" value="HMA"/>
    <property type="match status" value="1"/>
</dbReference>
<evidence type="ECO:0000259" key="14">
    <source>
        <dbReference type="PROSITE" id="PS50846"/>
    </source>
</evidence>
<dbReference type="EMBL" id="CP002305">
    <property type="protein sequence ID" value="ADQ18414.1"/>
    <property type="molecule type" value="Genomic_DNA"/>
</dbReference>
<protein>
    <submittedName>
        <fullName evidence="15">E1-E2 ATPase-associated domain protein</fullName>
    </submittedName>
</protein>
<evidence type="ECO:0000256" key="3">
    <source>
        <dbReference type="ARBA" id="ARBA00022448"/>
    </source>
</evidence>
<gene>
    <name evidence="15" type="ordered locus">Lbys_2752</name>
</gene>
<dbReference type="InterPro" id="IPR036163">
    <property type="entry name" value="HMA_dom_sf"/>
</dbReference>
<dbReference type="Pfam" id="PF12156">
    <property type="entry name" value="ATPase-cat_bd"/>
    <property type="match status" value="1"/>
</dbReference>
<dbReference type="InterPro" id="IPR021993">
    <property type="entry name" value="ATPase-cat-bd"/>
</dbReference>
<evidence type="ECO:0000256" key="7">
    <source>
        <dbReference type="ARBA" id="ARBA00022723"/>
    </source>
</evidence>
<feature type="transmembrane region" description="Helical" evidence="13">
    <location>
        <begin position="734"/>
        <end position="756"/>
    </location>
</feature>
<keyword evidence="5" id="KW-0597">Phosphoprotein</keyword>
<dbReference type="eggNOG" id="COG2608">
    <property type="taxonomic scope" value="Bacteria"/>
</dbReference>
<proteinExistence type="inferred from homology"/>
<dbReference type="InterPro" id="IPR001757">
    <property type="entry name" value="P_typ_ATPase"/>
</dbReference>
<dbReference type="Pfam" id="PF00122">
    <property type="entry name" value="E1-E2_ATPase"/>
    <property type="match status" value="1"/>
</dbReference>
<feature type="transmembrane region" description="Helical" evidence="13">
    <location>
        <begin position="762"/>
        <end position="787"/>
    </location>
</feature>
<dbReference type="InterPro" id="IPR023298">
    <property type="entry name" value="ATPase_P-typ_TM_dom_sf"/>
</dbReference>
<feature type="transmembrane region" description="Helical" evidence="13">
    <location>
        <begin position="421"/>
        <end position="444"/>
    </location>
</feature>
<feature type="transmembrane region" description="Helical" evidence="13">
    <location>
        <begin position="277"/>
        <end position="295"/>
    </location>
</feature>
<dbReference type="InterPro" id="IPR006121">
    <property type="entry name" value="HMA_dom"/>
</dbReference>
<dbReference type="PRINTS" id="PR00943">
    <property type="entry name" value="CUATPASE"/>
</dbReference>
<dbReference type="InterPro" id="IPR036412">
    <property type="entry name" value="HAD-like_sf"/>
</dbReference>
<dbReference type="SUPFAM" id="SSF56784">
    <property type="entry name" value="HAD-like"/>
    <property type="match status" value="1"/>
</dbReference>
<dbReference type="NCBIfam" id="TIGR01494">
    <property type="entry name" value="ATPase_P-type"/>
    <property type="match status" value="1"/>
</dbReference>
<organism evidence="15 16">
    <name type="scientific">Leadbetterella byssophila (strain DSM 17132 / JCM 16389 / KACC 11308 / NBRC 106382 / 4M15)</name>
    <dbReference type="NCBI Taxonomy" id="649349"/>
    <lineage>
        <taxon>Bacteria</taxon>
        <taxon>Pseudomonadati</taxon>
        <taxon>Bacteroidota</taxon>
        <taxon>Cytophagia</taxon>
        <taxon>Cytophagales</taxon>
        <taxon>Leadbetterellaceae</taxon>
        <taxon>Leadbetterella</taxon>
    </lineage>
</organism>
<keyword evidence="8" id="KW-0460">Magnesium</keyword>
<evidence type="ECO:0000256" key="4">
    <source>
        <dbReference type="ARBA" id="ARBA00022475"/>
    </source>
</evidence>
<dbReference type="AlphaFoldDB" id="E4RQX1"/>
<dbReference type="SUPFAM" id="SSF81665">
    <property type="entry name" value="Calcium ATPase, transmembrane domain M"/>
    <property type="match status" value="1"/>
</dbReference>
<dbReference type="Gene3D" id="3.40.50.1000">
    <property type="entry name" value="HAD superfamily/HAD-like"/>
    <property type="match status" value="1"/>
</dbReference>
<keyword evidence="12 13" id="KW-0472">Membrane</keyword>
<evidence type="ECO:0000256" key="2">
    <source>
        <dbReference type="ARBA" id="ARBA00006024"/>
    </source>
</evidence>
<dbReference type="GO" id="GO:0005524">
    <property type="term" value="F:ATP binding"/>
    <property type="evidence" value="ECO:0007669"/>
    <property type="project" value="InterPro"/>
</dbReference>
<evidence type="ECO:0000313" key="16">
    <source>
        <dbReference type="Proteomes" id="UP000007435"/>
    </source>
</evidence>
<dbReference type="InterPro" id="IPR008250">
    <property type="entry name" value="ATPase_P-typ_transduc_dom_A_sf"/>
</dbReference>
<sequence>MKIKEIEQVKCYHCDSLCEQETLHYDDKVFCCVGCKTVYEILSDNGLCTYYDFNDGTNLKAKNFQGKYDFLSNETICSSLLDYNSQNLAKVTLFIPDVHCSSCVWLLENFQKIKEGILTSRLNFIQKRLFVSYDPQKVTLKEIVELLATLGYPPSISFGSVKANEPKQNHSILLKIGVTGFCFGNIMLLSFPEYFKLDLQNAVDAQYQKFFLYLNFLLALPVFFYGASDFLKGAWISIKENWKKTTNVLSVDIPIAMGITALFIRSTYETFIEQTSGYWDSLAGLVLFLLVGKWMQQVTYKYLSFEHDYKSYFPLAVKTKDGEFKNISELQQGEIVEIKHQELIPADSTVISGNALVDYSFVTGESAPIEVQEGESIYAGGRQLGTQIDIRIEKPVSKSYLTELWNNEAFKKEKSSRTSHFANIFAKYFTYIAIGIALITGIYWKINNPELMWRTVTAVLMVACPCALTLALPFAMNAAMSILGKNKFFVKNQGIIPLLAEIDTIAFDKTGTLTEGHTGQIAYHGQELNIEELKWVKSLTSQSLHPLSKLLTAHIPEATYSVSNFKEIRGHGIMGKVEGHALRLGSASFLQVKDREPGQVWIEVDGVIKGYYQIETKYRKNWDGVLNRLSQYYDLRLISGDGDRDKRVLAPYFSDMRFQLKPQDKLSYIQALDGRKVLMIGDGLNDAGALRQAHVGVALSEDINAFSPSCDIILDAEGFGKLGKFLSFSKASMLVVRAAFALSILYNFIGLGLATSGYLSPLYAAVFMPLSSMSVVLFAVGSTYLFAKIKKLI</sequence>
<keyword evidence="16" id="KW-1185">Reference proteome</keyword>
<dbReference type="GO" id="GO:0016887">
    <property type="term" value="F:ATP hydrolysis activity"/>
    <property type="evidence" value="ECO:0007669"/>
    <property type="project" value="InterPro"/>
</dbReference>
<dbReference type="STRING" id="649349.Lbys_2752"/>
<dbReference type="HOGENOM" id="CLU_001771_0_3_10"/>
<dbReference type="Gene3D" id="3.30.70.100">
    <property type="match status" value="1"/>
</dbReference>
<dbReference type="PANTHER" id="PTHR43520">
    <property type="entry name" value="ATP7, ISOFORM B"/>
    <property type="match status" value="1"/>
</dbReference>
<feature type="transmembrane region" description="Helical" evidence="13">
    <location>
        <begin position="456"/>
        <end position="483"/>
    </location>
</feature>
<keyword evidence="10 13" id="KW-1133">Transmembrane helix</keyword>
<evidence type="ECO:0000313" key="15">
    <source>
        <dbReference type="EMBL" id="ADQ18414.1"/>
    </source>
</evidence>
<feature type="transmembrane region" description="Helical" evidence="13">
    <location>
        <begin position="210"/>
        <end position="227"/>
    </location>
</feature>
<evidence type="ECO:0000256" key="11">
    <source>
        <dbReference type="ARBA" id="ARBA00023065"/>
    </source>
</evidence>
<dbReference type="InterPro" id="IPR023214">
    <property type="entry name" value="HAD_sf"/>
</dbReference>
<feature type="transmembrane region" description="Helical" evidence="13">
    <location>
        <begin position="172"/>
        <end position="190"/>
    </location>
</feature>
<dbReference type="GO" id="GO:0005507">
    <property type="term" value="F:copper ion binding"/>
    <property type="evidence" value="ECO:0007669"/>
    <property type="project" value="TreeGrafter"/>
</dbReference>
<dbReference type="GO" id="GO:0005886">
    <property type="term" value="C:plasma membrane"/>
    <property type="evidence" value="ECO:0007669"/>
    <property type="project" value="UniProtKB-SubCell"/>
</dbReference>
<keyword evidence="3" id="KW-0813">Transport</keyword>
<dbReference type="Pfam" id="PF00702">
    <property type="entry name" value="Hydrolase"/>
    <property type="match status" value="1"/>
</dbReference>
<keyword evidence="4" id="KW-1003">Cell membrane</keyword>
<dbReference type="SUPFAM" id="SSF81653">
    <property type="entry name" value="Calcium ATPase, transduction domain A"/>
    <property type="match status" value="1"/>
</dbReference>
<dbReference type="Proteomes" id="UP000007435">
    <property type="component" value="Chromosome"/>
</dbReference>
<dbReference type="InterPro" id="IPR059000">
    <property type="entry name" value="ATPase_P-type_domA"/>
</dbReference>
<keyword evidence="7" id="KW-0479">Metal-binding</keyword>
<comment type="subcellular location">
    <subcellularLocation>
        <location evidence="1">Cell membrane</location>
        <topology evidence="1">Multi-pass membrane protein</topology>
    </subcellularLocation>
</comment>
<evidence type="ECO:0000256" key="1">
    <source>
        <dbReference type="ARBA" id="ARBA00004651"/>
    </source>
</evidence>
<reference key="1">
    <citation type="submission" date="2010-11" db="EMBL/GenBank/DDBJ databases">
        <title>The complete genome of Leadbetterella byssophila DSM 17132.</title>
        <authorList>
            <consortium name="US DOE Joint Genome Institute (JGI-PGF)"/>
            <person name="Lucas S."/>
            <person name="Copeland A."/>
            <person name="Lapidus A."/>
            <person name="Glavina del Rio T."/>
            <person name="Dalin E."/>
            <person name="Tice H."/>
            <person name="Bruce D."/>
            <person name="Goodwin L."/>
            <person name="Pitluck S."/>
            <person name="Kyrpides N."/>
            <person name="Mavromatis K."/>
            <person name="Ivanova N."/>
            <person name="Teshima H."/>
            <person name="Brettin T."/>
            <person name="Detter J.C."/>
            <person name="Han C."/>
            <person name="Tapia R."/>
            <person name="Land M."/>
            <person name="Hauser L."/>
            <person name="Markowitz V."/>
            <person name="Cheng J.-F."/>
            <person name="Hugenholtz P."/>
            <person name="Woyke T."/>
            <person name="Wu D."/>
            <person name="Tindall B."/>
            <person name="Pomrenke H.G."/>
            <person name="Brambilla E."/>
            <person name="Klenk H.-P."/>
            <person name="Eisen J.A."/>
        </authorList>
    </citation>
    <scope>NUCLEOTIDE SEQUENCE [LARGE SCALE GENOMIC DNA]</scope>
    <source>
        <strain>DSM 17132</strain>
    </source>
</reference>
<keyword evidence="6 13" id="KW-0812">Transmembrane</keyword>
<dbReference type="PROSITE" id="PS00154">
    <property type="entry name" value="ATPASE_E1_E2"/>
    <property type="match status" value="1"/>
</dbReference>
<reference evidence="15 16" key="2">
    <citation type="journal article" date="2011" name="Stand. Genomic Sci.">
        <title>Complete genome sequence of Leadbetterella byssophila type strain (4M15).</title>
        <authorList>
            <person name="Abt B."/>
            <person name="Teshima H."/>
            <person name="Lucas S."/>
            <person name="Lapidus A."/>
            <person name="Del Rio T.G."/>
            <person name="Nolan M."/>
            <person name="Tice H."/>
            <person name="Cheng J.F."/>
            <person name="Pitluck S."/>
            <person name="Liolios K."/>
            <person name="Pagani I."/>
            <person name="Ivanova N."/>
            <person name="Mavromatis K."/>
            <person name="Pati A."/>
            <person name="Tapia R."/>
            <person name="Han C."/>
            <person name="Goodwin L."/>
            <person name="Chen A."/>
            <person name="Palaniappan K."/>
            <person name="Land M."/>
            <person name="Hauser L."/>
            <person name="Chang Y.J."/>
            <person name="Jeffries C.D."/>
            <person name="Rohde M."/>
            <person name="Goker M."/>
            <person name="Tindall B.J."/>
            <person name="Detter J.C."/>
            <person name="Woyke T."/>
            <person name="Bristow J."/>
            <person name="Eisen J.A."/>
            <person name="Markowitz V."/>
            <person name="Hugenholtz P."/>
            <person name="Klenk H.P."/>
            <person name="Kyrpides N.C."/>
        </authorList>
    </citation>
    <scope>NUCLEOTIDE SEQUENCE [LARGE SCALE GENOMIC DNA]</scope>
    <source>
        <strain evidence="16">DSM 17132 / JCM 16389 / KACC 11308 / NBRC 106382 / 4M15</strain>
    </source>
</reference>
<keyword evidence="11" id="KW-0406">Ion transport</keyword>
<keyword evidence="9" id="KW-1278">Translocase</keyword>
<dbReference type="Gene3D" id="3.40.1110.10">
    <property type="entry name" value="Calcium-transporting ATPase, cytoplasmic domain N"/>
    <property type="match status" value="1"/>
</dbReference>
<dbReference type="InterPro" id="IPR018303">
    <property type="entry name" value="ATPase_P-typ_P_site"/>
</dbReference>
<evidence type="ECO:0000256" key="5">
    <source>
        <dbReference type="ARBA" id="ARBA00022553"/>
    </source>
</evidence>
<dbReference type="KEGG" id="lby:Lbys_2752"/>
<accession>E4RQX1</accession>
<feature type="transmembrane region" description="Helical" evidence="13">
    <location>
        <begin position="248"/>
        <end position="265"/>
    </location>
</feature>
<dbReference type="SUPFAM" id="SSF55008">
    <property type="entry name" value="HMA, heavy metal-associated domain"/>
    <property type="match status" value="1"/>
</dbReference>
<evidence type="ECO:0000256" key="13">
    <source>
        <dbReference type="SAM" id="Phobius"/>
    </source>
</evidence>
<evidence type="ECO:0000256" key="12">
    <source>
        <dbReference type="ARBA" id="ARBA00023136"/>
    </source>
</evidence>